<feature type="domain" description="Calcineurin-like phosphoesterase" evidence="1">
    <location>
        <begin position="45"/>
        <end position="243"/>
    </location>
</feature>
<name>A0A4S2DM70_9CLOT</name>
<evidence type="ECO:0000313" key="3">
    <source>
        <dbReference type="Proteomes" id="UP000306888"/>
    </source>
</evidence>
<dbReference type="InterPro" id="IPR051918">
    <property type="entry name" value="STPP_CPPED1"/>
</dbReference>
<protein>
    <submittedName>
        <fullName evidence="2">Metallophosphoesterase</fullName>
    </submittedName>
</protein>
<dbReference type="Proteomes" id="UP000306888">
    <property type="component" value="Unassembled WGS sequence"/>
</dbReference>
<accession>A0A4S2DM70</accession>
<dbReference type="PANTHER" id="PTHR43143:SF1">
    <property type="entry name" value="SERINE_THREONINE-PROTEIN PHOSPHATASE CPPED1"/>
    <property type="match status" value="1"/>
</dbReference>
<dbReference type="InterPro" id="IPR004843">
    <property type="entry name" value="Calcineurin-like_PHP"/>
</dbReference>
<dbReference type="EMBL" id="SRYR01000004">
    <property type="protein sequence ID" value="TGY42114.1"/>
    <property type="molecule type" value="Genomic_DNA"/>
</dbReference>
<dbReference type="SUPFAM" id="SSF56300">
    <property type="entry name" value="Metallo-dependent phosphatases"/>
    <property type="match status" value="1"/>
</dbReference>
<dbReference type="GO" id="GO:0016787">
    <property type="term" value="F:hydrolase activity"/>
    <property type="evidence" value="ECO:0007669"/>
    <property type="project" value="InterPro"/>
</dbReference>
<dbReference type="Pfam" id="PF00149">
    <property type="entry name" value="Metallophos"/>
    <property type="match status" value="1"/>
</dbReference>
<dbReference type="AlphaFoldDB" id="A0A4S2DM70"/>
<dbReference type="InterPro" id="IPR029052">
    <property type="entry name" value="Metallo-depent_PP-like"/>
</dbReference>
<dbReference type="PANTHER" id="PTHR43143">
    <property type="entry name" value="METALLOPHOSPHOESTERASE, CALCINEURIN SUPERFAMILY"/>
    <property type="match status" value="1"/>
</dbReference>
<dbReference type="Gene3D" id="3.60.21.10">
    <property type="match status" value="1"/>
</dbReference>
<reference evidence="2 3" key="1">
    <citation type="submission" date="2019-04" db="EMBL/GenBank/DDBJ databases">
        <title>Microbes associate with the intestines of laboratory mice.</title>
        <authorList>
            <person name="Navarre W."/>
            <person name="Wong E."/>
            <person name="Huang K."/>
            <person name="Tropini C."/>
            <person name="Ng K."/>
            <person name="Yu B."/>
        </authorList>
    </citation>
    <scope>NUCLEOTIDE SEQUENCE [LARGE SCALE GENOMIC DNA]</scope>
    <source>
        <strain evidence="2 3">NM50_B9-20</strain>
    </source>
</reference>
<gene>
    <name evidence="2" type="ORF">E5347_10275</name>
</gene>
<dbReference type="RefSeq" id="WP_136007058.1">
    <property type="nucleotide sequence ID" value="NZ_SRYR01000004.1"/>
</dbReference>
<proteinExistence type="predicted"/>
<dbReference type="OrthoDB" id="1645838at2"/>
<comment type="caution">
    <text evidence="2">The sequence shown here is derived from an EMBL/GenBank/DDBJ whole genome shotgun (WGS) entry which is preliminary data.</text>
</comment>
<evidence type="ECO:0000259" key="1">
    <source>
        <dbReference type="Pfam" id="PF00149"/>
    </source>
</evidence>
<organism evidence="2 3">
    <name type="scientific">Clostridium sartagoforme</name>
    <dbReference type="NCBI Taxonomy" id="84031"/>
    <lineage>
        <taxon>Bacteria</taxon>
        <taxon>Bacillati</taxon>
        <taxon>Bacillota</taxon>
        <taxon>Clostridia</taxon>
        <taxon>Eubacteriales</taxon>
        <taxon>Clostridiaceae</taxon>
        <taxon>Clostridium</taxon>
    </lineage>
</organism>
<keyword evidence="3" id="KW-1185">Reference proteome</keyword>
<sequence>MKRLKKISIVGILFLAIVSIMWASKPRPISKNTKTVTAESKSDLSFAVLGDVHENIEHFQESINDLYTINPNMDALILNGDVVDQGLDEQYKSVEKALEKNKDLLPKTIIKNIGNHEFFDYKIETNSKEQVQGFINKYLDFAGEDKVYHDKWINNYHFISLGSEDGNSETMNSVTAFITNEQIEWFKEKLSEKYEKGKPIFVFLHQHLDFGDSSWTGVQQSEEIKEILSNYPEVVLFSSHTHRDLTKDSVILNKPFTVVHTGAVHYTILPESGTENGFIRNRNYIKGVYIEVNGNNVTIKGRDIKEKQWIFSTEVTK</sequence>
<evidence type="ECO:0000313" key="2">
    <source>
        <dbReference type="EMBL" id="TGY42114.1"/>
    </source>
</evidence>